<dbReference type="EMBL" id="JACJJL010000013">
    <property type="protein sequence ID" value="MBM6661893.1"/>
    <property type="molecule type" value="Genomic_DNA"/>
</dbReference>
<dbReference type="PANTHER" id="PTHR32063:SF4">
    <property type="entry name" value="SLR6043 PROTEIN"/>
    <property type="match status" value="1"/>
</dbReference>
<gene>
    <name evidence="9" type="ORF">H6B30_09075</name>
</gene>
<feature type="transmembrane region" description="Helical" evidence="8">
    <location>
        <begin position="339"/>
        <end position="356"/>
    </location>
</feature>
<organism evidence="9 10">
    <name type="scientific">Marseilla massiliensis</name>
    <dbReference type="NCBI Taxonomy" id="1841864"/>
    <lineage>
        <taxon>Bacteria</taxon>
        <taxon>Pseudomonadati</taxon>
        <taxon>Bacteroidota</taxon>
        <taxon>Bacteroidia</taxon>
        <taxon>Bacteroidales</taxon>
        <taxon>Prevotellaceae</taxon>
        <taxon>Marseilla</taxon>
    </lineage>
</organism>
<comment type="subcellular location">
    <subcellularLocation>
        <location evidence="1">Cell membrane</location>
        <topology evidence="1">Multi-pass membrane protein</topology>
    </subcellularLocation>
</comment>
<reference evidence="9 10" key="1">
    <citation type="journal article" date="2021" name="Sci. Rep.">
        <title>The distribution of antibiotic resistance genes in chicken gut microbiota commensals.</title>
        <authorList>
            <person name="Juricova H."/>
            <person name="Matiasovicova J."/>
            <person name="Kubasova T."/>
            <person name="Cejkova D."/>
            <person name="Rychlik I."/>
        </authorList>
    </citation>
    <scope>NUCLEOTIDE SEQUENCE [LARGE SCALE GENOMIC DNA]</scope>
    <source>
        <strain evidence="9 10">An819</strain>
    </source>
</reference>
<dbReference type="InterPro" id="IPR001036">
    <property type="entry name" value="Acrflvin-R"/>
</dbReference>
<proteinExistence type="inferred from homology"/>
<name>A0A938WPQ5_9BACT</name>
<keyword evidence="3" id="KW-0813">Transport</keyword>
<feature type="transmembrane region" description="Helical" evidence="8">
    <location>
        <begin position="1001"/>
        <end position="1024"/>
    </location>
</feature>
<dbReference type="Gene3D" id="1.20.1640.10">
    <property type="entry name" value="Multidrug efflux transporter AcrB transmembrane domain"/>
    <property type="match status" value="2"/>
</dbReference>
<dbReference type="Pfam" id="PF00873">
    <property type="entry name" value="ACR_tran"/>
    <property type="match status" value="1"/>
</dbReference>
<feature type="transmembrane region" description="Helical" evidence="8">
    <location>
        <begin position="866"/>
        <end position="884"/>
    </location>
</feature>
<dbReference type="PANTHER" id="PTHR32063">
    <property type="match status" value="1"/>
</dbReference>
<dbReference type="Gene3D" id="3.30.70.1430">
    <property type="entry name" value="Multidrug efflux transporter AcrB pore domain"/>
    <property type="match status" value="2"/>
</dbReference>
<evidence type="ECO:0000256" key="6">
    <source>
        <dbReference type="ARBA" id="ARBA00022989"/>
    </source>
</evidence>
<evidence type="ECO:0000313" key="9">
    <source>
        <dbReference type="EMBL" id="MBM6661893.1"/>
    </source>
</evidence>
<dbReference type="NCBIfam" id="TIGR00914">
    <property type="entry name" value="2A0601"/>
    <property type="match status" value="1"/>
</dbReference>
<feature type="transmembrane region" description="Helical" evidence="8">
    <location>
        <begin position="896"/>
        <end position="915"/>
    </location>
</feature>
<evidence type="ECO:0000256" key="7">
    <source>
        <dbReference type="ARBA" id="ARBA00023136"/>
    </source>
</evidence>
<dbReference type="RefSeq" id="WP_205109753.1">
    <property type="nucleotide sequence ID" value="NZ_JACJJL010000013.1"/>
</dbReference>
<evidence type="ECO:0000256" key="1">
    <source>
        <dbReference type="ARBA" id="ARBA00004651"/>
    </source>
</evidence>
<evidence type="ECO:0000256" key="8">
    <source>
        <dbReference type="SAM" id="Phobius"/>
    </source>
</evidence>
<evidence type="ECO:0000256" key="4">
    <source>
        <dbReference type="ARBA" id="ARBA00022475"/>
    </source>
</evidence>
<feature type="transmembrane region" description="Helical" evidence="8">
    <location>
        <begin position="446"/>
        <end position="464"/>
    </location>
</feature>
<feature type="transmembrane region" description="Helical" evidence="8">
    <location>
        <begin position="363"/>
        <end position="383"/>
    </location>
</feature>
<dbReference type="InterPro" id="IPR004763">
    <property type="entry name" value="CusA-like"/>
</dbReference>
<keyword evidence="6 8" id="KW-1133">Transmembrane helix</keyword>
<sequence>MLNKIIRFSLHNRLIVLVAAVALIILGGFTAHNTEVDVFPDLNAPTVVVMTEAKGMAAEEVEQLVTFPIETAVNGATGVRRVRSSSTAGFSVVWVEFDWSTDIYIARQIVSEKLSAMANELPDNVGTPTLGPQSSILGEVLIVGLTADSTSMLDLRTLADWTIRPRLLSIGGVAQVSVLGGDIKEYQILIHPQKMKHFGVSLSDVLNATTGMNQNTNGGTIYEYGNEYIIRGLVSSDNIEDIGDAVVKSTNNIPVTLADIAEVKVGPQTPRLGVASEKGKPAVLMTVTKQPNTGTIELTEKLEDALKDLQKNLPSDINVSTDVFRQSRFIESSIDNVKTSLYEGAIFVVIVLFLFLANTRTTVISLITLPVSLLVSILVMHYMNLSINTMSLGGLAIAIGSLVDDAIVDVENVWKHLRENRQLPENLRKSTREVVFNASKEVRMPILNSTLIIIASFVPLFYLSGMEGRMLIPLGIAFIVALLASTIVALTLTPVLCSYLLSNKNGSGKEDREAFMATWLKKHYHTALLWALANKKSVLGGSVALFIVAVCMFFTLGHSFLPSFNEGSFTINVSSMPGISLEESDKIGKRAEELLLSIPEIKTVARKTGRAELDEHALGVNVSEIEAPFELTDRTHKEVLDDIRHRLSAISGANIEIGQPISHRIDAMLSGTQASIAIKLFGDDLNKMFAIGNRIKDEIATVDGIADLNVEQQIERPELTISPKRKLLAKHGITLADFNSFVSVNLGGETVSQVYEDKKSFNLVVRAADSDRGSMERIKDLMIDTPDGGKIPLTEVAEVKSTTGPNTINRENVKRKIVVSANASGRDLRSVVNDIQARIDNNIKLPEGYHIEYGGQFESEQSASRTLMLASAVSIVIMFLLLYLQFRNALESGVILLNLPLALIGGVFALCLTTGEVSIPAIIGFISLFGIATRNGMLLISRYNTLQREEGLSLKESIMKGSLDRLNPIVMTALCSALALIPLALRGDLPGNEIQSPMAKVILGGLLTSTFLNAFIVPIIYELLNKKNITNNKPTK</sequence>
<dbReference type="Gene3D" id="3.30.70.1440">
    <property type="entry name" value="Multidrug efflux transporter AcrB pore domain"/>
    <property type="match status" value="1"/>
</dbReference>
<dbReference type="Gene3D" id="3.30.2090.10">
    <property type="entry name" value="Multidrug efflux transporter AcrB TolC docking domain, DN and DC subdomains"/>
    <property type="match status" value="2"/>
</dbReference>
<feature type="transmembrane region" description="Helical" evidence="8">
    <location>
        <begin position="966"/>
        <end position="985"/>
    </location>
</feature>
<keyword evidence="7 8" id="KW-0472">Membrane</keyword>
<protein>
    <submittedName>
        <fullName evidence="9">Efflux RND transporter permease subunit</fullName>
    </submittedName>
</protein>
<feature type="transmembrane region" description="Helical" evidence="8">
    <location>
        <begin position="470"/>
        <end position="501"/>
    </location>
</feature>
<accession>A0A938WPQ5</accession>
<dbReference type="InterPro" id="IPR027463">
    <property type="entry name" value="AcrB_DN_DC_subdom"/>
</dbReference>
<keyword evidence="10" id="KW-1185">Reference proteome</keyword>
<keyword evidence="5 8" id="KW-0812">Transmembrane</keyword>
<dbReference type="SUPFAM" id="SSF82714">
    <property type="entry name" value="Multidrug efflux transporter AcrB TolC docking domain, DN and DC subdomains"/>
    <property type="match status" value="2"/>
</dbReference>
<evidence type="ECO:0000256" key="2">
    <source>
        <dbReference type="ARBA" id="ARBA00010942"/>
    </source>
</evidence>
<dbReference type="SUPFAM" id="SSF82693">
    <property type="entry name" value="Multidrug efflux transporter AcrB pore domain, PN1, PN2, PC1 and PC2 subdomains"/>
    <property type="match status" value="2"/>
</dbReference>
<dbReference type="SUPFAM" id="SSF82866">
    <property type="entry name" value="Multidrug efflux transporter AcrB transmembrane domain"/>
    <property type="match status" value="2"/>
</dbReference>
<dbReference type="GO" id="GO:0008324">
    <property type="term" value="F:monoatomic cation transmembrane transporter activity"/>
    <property type="evidence" value="ECO:0007669"/>
    <property type="project" value="InterPro"/>
</dbReference>
<feature type="transmembrane region" description="Helical" evidence="8">
    <location>
        <begin position="538"/>
        <end position="561"/>
    </location>
</feature>
<evidence type="ECO:0000313" key="10">
    <source>
        <dbReference type="Proteomes" id="UP000764045"/>
    </source>
</evidence>
<dbReference type="GO" id="GO:0005886">
    <property type="term" value="C:plasma membrane"/>
    <property type="evidence" value="ECO:0007669"/>
    <property type="project" value="UniProtKB-SubCell"/>
</dbReference>
<dbReference type="Gene3D" id="3.30.70.1320">
    <property type="entry name" value="Multidrug efflux transporter AcrB pore domain like"/>
    <property type="match status" value="1"/>
</dbReference>
<keyword evidence="4" id="KW-1003">Cell membrane</keyword>
<comment type="similarity">
    <text evidence="2">Belongs to the resistance-nodulation-cell division (RND) (TC 2.A.6) family.</text>
</comment>
<evidence type="ECO:0000256" key="3">
    <source>
        <dbReference type="ARBA" id="ARBA00022448"/>
    </source>
</evidence>
<comment type="caution">
    <text evidence="9">The sequence shown here is derived from an EMBL/GenBank/DDBJ whole genome shotgun (WGS) entry which is preliminary data.</text>
</comment>
<dbReference type="GO" id="GO:0042910">
    <property type="term" value="F:xenobiotic transmembrane transporter activity"/>
    <property type="evidence" value="ECO:0007669"/>
    <property type="project" value="TreeGrafter"/>
</dbReference>
<dbReference type="AlphaFoldDB" id="A0A938WPQ5"/>
<evidence type="ECO:0000256" key="5">
    <source>
        <dbReference type="ARBA" id="ARBA00022692"/>
    </source>
</evidence>
<dbReference type="PRINTS" id="PR00702">
    <property type="entry name" value="ACRIFLAVINRP"/>
</dbReference>
<dbReference type="Proteomes" id="UP000764045">
    <property type="component" value="Unassembled WGS sequence"/>
</dbReference>